<evidence type="ECO:0000313" key="1">
    <source>
        <dbReference type="EMBL" id="MCT7943001.1"/>
    </source>
</evidence>
<organism evidence="1 2">
    <name type="scientific">Shewanella holmiensis</name>
    <dbReference type="NCBI Taxonomy" id="2952222"/>
    <lineage>
        <taxon>Bacteria</taxon>
        <taxon>Pseudomonadati</taxon>
        <taxon>Pseudomonadota</taxon>
        <taxon>Gammaproteobacteria</taxon>
        <taxon>Alteromonadales</taxon>
        <taxon>Shewanellaceae</taxon>
        <taxon>Shewanella</taxon>
    </lineage>
</organism>
<dbReference type="AlphaFoldDB" id="A0A9X2WPP2"/>
<protein>
    <submittedName>
        <fullName evidence="1">QueD-like protein</fullName>
    </submittedName>
</protein>
<name>A0A9X2WPP2_9GAMM</name>
<dbReference type="EMBL" id="JAMTCD010000021">
    <property type="protein sequence ID" value="MCT7943001.1"/>
    <property type="molecule type" value="Genomic_DNA"/>
</dbReference>
<sequence length="164" mass="18718">MQIESLLVNELQLGSRLNAAVEHQRRGEFGLLLALLSADSTDMAQFQFDKDLTIHQKLYKKFELPQPQALVDDLSTTSRHNDNASVFHAQGLRQFHLQQNLTPEAIVIRGKHQDGIAQVLSNTSVLIKSKYENNSIQPDLLEDMHFIEQLERQRQISQTMQLTA</sequence>
<dbReference type="Pfam" id="PF11993">
    <property type="entry name" value="VC2046"/>
    <property type="match status" value="1"/>
</dbReference>
<reference evidence="1" key="1">
    <citation type="journal article" date="2023" name="Int. J. Syst. Evol. Microbiol.">
        <title>&lt;i&gt;Shewanella septentrionalis&lt;/i&gt; sp. nov. and &lt;i&gt;Shewanella holmiensis&lt;/i&gt; sp. nov., isolated from Baltic Sea water and sediments.</title>
        <authorList>
            <person name="Martin-Rodriguez A.J."/>
            <person name="Thorell K."/>
            <person name="Joffre E."/>
            <person name="Jensie-Markopoulos S."/>
            <person name="Moore E.R.B."/>
            <person name="Sjoling A."/>
        </authorList>
    </citation>
    <scope>NUCLEOTIDE SEQUENCE</scope>
    <source>
        <strain evidence="1">SP1S2-7</strain>
    </source>
</reference>
<comment type="caution">
    <text evidence="1">The sequence shown here is derived from an EMBL/GenBank/DDBJ whole genome shotgun (WGS) entry which is preliminary data.</text>
</comment>
<gene>
    <name evidence="1" type="ORF">NE535_14580</name>
</gene>
<accession>A0A9X2WPP2</accession>
<keyword evidence="2" id="KW-1185">Reference proteome</keyword>
<dbReference type="InterPro" id="IPR021879">
    <property type="entry name" value="VC2046_fam"/>
</dbReference>
<evidence type="ECO:0000313" key="2">
    <source>
        <dbReference type="Proteomes" id="UP001155546"/>
    </source>
</evidence>
<proteinExistence type="predicted"/>
<dbReference type="RefSeq" id="WP_261299349.1">
    <property type="nucleotide sequence ID" value="NZ_JAMTCD010000021.1"/>
</dbReference>
<dbReference type="Proteomes" id="UP001155546">
    <property type="component" value="Unassembled WGS sequence"/>
</dbReference>